<dbReference type="Pfam" id="PF08245">
    <property type="entry name" value="Mur_ligase_M"/>
    <property type="match status" value="1"/>
</dbReference>
<evidence type="ECO:0000256" key="1">
    <source>
        <dbReference type="ARBA" id="ARBA00001946"/>
    </source>
</evidence>
<name>A0A9W6INB3_9PROT</name>
<evidence type="ECO:0000256" key="10">
    <source>
        <dbReference type="PIRNR" id="PIRNR001563"/>
    </source>
</evidence>
<feature type="domain" description="Mur ligase central" evidence="11">
    <location>
        <begin position="38"/>
        <end position="255"/>
    </location>
</feature>
<evidence type="ECO:0000256" key="6">
    <source>
        <dbReference type="ARBA" id="ARBA00022741"/>
    </source>
</evidence>
<evidence type="ECO:0000256" key="7">
    <source>
        <dbReference type="ARBA" id="ARBA00022840"/>
    </source>
</evidence>
<dbReference type="SUPFAM" id="SSF53244">
    <property type="entry name" value="MurD-like peptide ligases, peptide-binding domain"/>
    <property type="match status" value="1"/>
</dbReference>
<accession>A0A9W6INB3</accession>
<evidence type="ECO:0000313" key="13">
    <source>
        <dbReference type="Proteomes" id="UP001143486"/>
    </source>
</evidence>
<keyword evidence="5" id="KW-0479">Metal-binding</keyword>
<dbReference type="Proteomes" id="UP001143486">
    <property type="component" value="Unassembled WGS sequence"/>
</dbReference>
<dbReference type="PANTHER" id="PTHR11136:SF0">
    <property type="entry name" value="DIHYDROFOLATE SYNTHETASE-RELATED"/>
    <property type="match status" value="1"/>
</dbReference>
<dbReference type="FunFam" id="3.40.1190.10:FF:000011">
    <property type="entry name" value="Folylpolyglutamate synthase/dihydrofolate synthase"/>
    <property type="match status" value="1"/>
</dbReference>
<dbReference type="InterPro" id="IPR013221">
    <property type="entry name" value="Mur_ligase_cen"/>
</dbReference>
<keyword evidence="8" id="KW-0460">Magnesium</keyword>
<protein>
    <recommendedName>
        <fullName evidence="3">tetrahydrofolate synthase</fullName>
        <ecNumber evidence="3">6.3.2.17</ecNumber>
    </recommendedName>
</protein>
<dbReference type="InterPro" id="IPR018109">
    <property type="entry name" value="Folylpolyglutamate_synth_CS"/>
</dbReference>
<organism evidence="12 13">
    <name type="scientific">Maricaulis virginensis</name>
    <dbReference type="NCBI Taxonomy" id="144022"/>
    <lineage>
        <taxon>Bacteria</taxon>
        <taxon>Pseudomonadati</taxon>
        <taxon>Pseudomonadota</taxon>
        <taxon>Alphaproteobacteria</taxon>
        <taxon>Maricaulales</taxon>
        <taxon>Maricaulaceae</taxon>
        <taxon>Maricaulis</taxon>
    </lineage>
</organism>
<comment type="caution">
    <text evidence="12">The sequence shown here is derived from an EMBL/GenBank/DDBJ whole genome shotgun (WGS) entry which is preliminary data.</text>
</comment>
<dbReference type="EC" id="6.3.2.17" evidence="3"/>
<comment type="similarity">
    <text evidence="2 10">Belongs to the folylpolyglutamate synthase family.</text>
</comment>
<dbReference type="GO" id="GO:0008841">
    <property type="term" value="F:dihydrofolate synthase activity"/>
    <property type="evidence" value="ECO:0007669"/>
    <property type="project" value="TreeGrafter"/>
</dbReference>
<dbReference type="GO" id="GO:0046872">
    <property type="term" value="F:metal ion binding"/>
    <property type="evidence" value="ECO:0007669"/>
    <property type="project" value="UniProtKB-KW"/>
</dbReference>
<dbReference type="PROSITE" id="PS01012">
    <property type="entry name" value="FOLYLPOLYGLU_SYNT_2"/>
    <property type="match status" value="1"/>
</dbReference>
<evidence type="ECO:0000256" key="2">
    <source>
        <dbReference type="ARBA" id="ARBA00008276"/>
    </source>
</evidence>
<dbReference type="AlphaFoldDB" id="A0A9W6INB3"/>
<reference evidence="12" key="2">
    <citation type="submission" date="2023-01" db="EMBL/GenBank/DDBJ databases">
        <authorList>
            <person name="Sun Q."/>
            <person name="Evtushenko L."/>
        </authorList>
    </citation>
    <scope>NUCLEOTIDE SEQUENCE</scope>
    <source>
        <strain evidence="12">VKM B-1513</strain>
    </source>
</reference>
<keyword evidence="7 10" id="KW-0067">ATP-binding</keyword>
<comment type="catalytic activity">
    <reaction evidence="9">
        <text>(6S)-5,6,7,8-tetrahydrofolyl-(gamma-L-Glu)(n) + L-glutamate + ATP = (6S)-5,6,7,8-tetrahydrofolyl-(gamma-L-Glu)(n+1) + ADP + phosphate + H(+)</text>
        <dbReference type="Rhea" id="RHEA:10580"/>
        <dbReference type="Rhea" id="RHEA-COMP:14738"/>
        <dbReference type="Rhea" id="RHEA-COMP:14740"/>
        <dbReference type="ChEBI" id="CHEBI:15378"/>
        <dbReference type="ChEBI" id="CHEBI:29985"/>
        <dbReference type="ChEBI" id="CHEBI:30616"/>
        <dbReference type="ChEBI" id="CHEBI:43474"/>
        <dbReference type="ChEBI" id="CHEBI:141005"/>
        <dbReference type="ChEBI" id="CHEBI:456216"/>
        <dbReference type="EC" id="6.3.2.17"/>
    </reaction>
</comment>
<dbReference type="PIRSF" id="PIRSF001563">
    <property type="entry name" value="Folylpolyglu_synth"/>
    <property type="match status" value="1"/>
</dbReference>
<dbReference type="GO" id="GO:0005524">
    <property type="term" value="F:ATP binding"/>
    <property type="evidence" value="ECO:0007669"/>
    <property type="project" value="UniProtKB-KW"/>
</dbReference>
<dbReference type="PANTHER" id="PTHR11136">
    <property type="entry name" value="FOLYLPOLYGLUTAMATE SYNTHASE-RELATED"/>
    <property type="match status" value="1"/>
</dbReference>
<dbReference type="Gene3D" id="3.90.190.20">
    <property type="entry name" value="Mur ligase, C-terminal domain"/>
    <property type="match status" value="1"/>
</dbReference>
<gene>
    <name evidence="12" type="ORF">GCM10017621_26460</name>
</gene>
<comment type="cofactor">
    <cofactor evidence="1">
        <name>Mg(2+)</name>
        <dbReference type="ChEBI" id="CHEBI:18420"/>
    </cofactor>
</comment>
<dbReference type="GO" id="GO:0004326">
    <property type="term" value="F:tetrahydrofolylpolyglutamate synthase activity"/>
    <property type="evidence" value="ECO:0007669"/>
    <property type="project" value="UniProtKB-EC"/>
</dbReference>
<evidence type="ECO:0000313" key="12">
    <source>
        <dbReference type="EMBL" id="GLK53138.1"/>
    </source>
</evidence>
<evidence type="ECO:0000256" key="8">
    <source>
        <dbReference type="ARBA" id="ARBA00022842"/>
    </source>
</evidence>
<dbReference type="SUPFAM" id="SSF53623">
    <property type="entry name" value="MurD-like peptide ligases, catalytic domain"/>
    <property type="match status" value="1"/>
</dbReference>
<dbReference type="Gene3D" id="3.40.1190.10">
    <property type="entry name" value="Mur-like, catalytic domain"/>
    <property type="match status" value="1"/>
</dbReference>
<dbReference type="InterPro" id="IPR001645">
    <property type="entry name" value="Folylpolyglutamate_synth"/>
</dbReference>
<evidence type="ECO:0000256" key="4">
    <source>
        <dbReference type="ARBA" id="ARBA00022598"/>
    </source>
</evidence>
<proteinExistence type="inferred from homology"/>
<dbReference type="GO" id="GO:0005737">
    <property type="term" value="C:cytoplasm"/>
    <property type="evidence" value="ECO:0007669"/>
    <property type="project" value="TreeGrafter"/>
</dbReference>
<reference evidence="12" key="1">
    <citation type="journal article" date="2014" name="Int. J. Syst. Evol. Microbiol.">
        <title>Complete genome sequence of Corynebacterium casei LMG S-19264T (=DSM 44701T), isolated from a smear-ripened cheese.</title>
        <authorList>
            <consortium name="US DOE Joint Genome Institute (JGI-PGF)"/>
            <person name="Walter F."/>
            <person name="Albersmeier A."/>
            <person name="Kalinowski J."/>
            <person name="Ruckert C."/>
        </authorList>
    </citation>
    <scope>NUCLEOTIDE SEQUENCE</scope>
    <source>
        <strain evidence="12">VKM B-1513</strain>
    </source>
</reference>
<keyword evidence="6 10" id="KW-0547">Nucleotide-binding</keyword>
<keyword evidence="13" id="KW-1185">Reference proteome</keyword>
<dbReference type="EMBL" id="BSFE01000008">
    <property type="protein sequence ID" value="GLK53138.1"/>
    <property type="molecule type" value="Genomic_DNA"/>
</dbReference>
<dbReference type="NCBIfam" id="TIGR01499">
    <property type="entry name" value="folC"/>
    <property type="match status" value="1"/>
</dbReference>
<evidence type="ECO:0000256" key="3">
    <source>
        <dbReference type="ARBA" id="ARBA00013025"/>
    </source>
</evidence>
<sequence>MRLASLHPQKIDLSLGRLQRLLTALGNPQDHLPPTVHVAGTNGKGSTCAYLAEMARTKGERVHIYTSPHLVNFNERILLDSTPVDDKTLIEAFARCEAANFGEPITFFEITTAAALLLFSEHPADRLILEVGLGGRFDATNVIARPALSVITPVSLDHQEFLGSDLRQIAREKAGICKFGVPVVVGNQVDDAEAAILDEAAKVGAPAFVWGRDYNAYIQHGRLIYEDESRVWDLPAPGLLGPHQILNAGAAAAAAAVLQWPESAAAAGIANATWPARLQSITRGPLGEIARKAGAELWLDGGHNEAAAKALSHALADMDERDERPLVIIAGFSPNKDVTAWCSQFSGLARRLIAVEFKSGRGGSQSAHDVVAACQAGGVRAEIASGLIPAMKNAVKERPAPRILIGGSLYLAGEALALGDAPPHRTPG</sequence>
<evidence type="ECO:0000259" key="11">
    <source>
        <dbReference type="Pfam" id="PF08245"/>
    </source>
</evidence>
<evidence type="ECO:0000256" key="5">
    <source>
        <dbReference type="ARBA" id="ARBA00022723"/>
    </source>
</evidence>
<keyword evidence="4 10" id="KW-0436">Ligase</keyword>
<evidence type="ECO:0000256" key="9">
    <source>
        <dbReference type="ARBA" id="ARBA00047493"/>
    </source>
</evidence>
<dbReference type="InterPro" id="IPR036615">
    <property type="entry name" value="Mur_ligase_C_dom_sf"/>
</dbReference>
<dbReference type="InterPro" id="IPR036565">
    <property type="entry name" value="Mur-like_cat_sf"/>
</dbReference>